<evidence type="ECO:0000256" key="1">
    <source>
        <dbReference type="ARBA" id="ARBA00004477"/>
    </source>
</evidence>
<protein>
    <recommendedName>
        <fullName evidence="11">3-hydroxy-3-methylglutaryl coenzyme A reductase</fullName>
        <shortName evidence="11">HMG-CoA reductase</shortName>
        <ecNumber evidence="11">1.1.1.34</ecNumber>
    </recommendedName>
</protein>
<dbReference type="OrthoDB" id="310654at2759"/>
<keyword evidence="9" id="KW-0472">Membrane</keyword>
<keyword evidence="10" id="KW-0414">Isoprene biosynthesis</keyword>
<accession>A0A5N4AVU2</accession>
<evidence type="ECO:0000256" key="3">
    <source>
        <dbReference type="ARBA" id="ARBA00007661"/>
    </source>
</evidence>
<dbReference type="PROSITE" id="PS00318">
    <property type="entry name" value="HMG_COA_REDUCTASE_2"/>
    <property type="match status" value="1"/>
</dbReference>
<proteinExistence type="inferred from homology"/>
<gene>
    <name evidence="12" type="ORF">PPYR_05791</name>
</gene>
<dbReference type="FunFam" id="1.10.3270.10:FF:000001">
    <property type="entry name" value="3-hydroxy-3-methylglutaryl coenzyme A reductase"/>
    <property type="match status" value="1"/>
</dbReference>
<evidence type="ECO:0000256" key="7">
    <source>
        <dbReference type="ARBA" id="ARBA00022989"/>
    </source>
</evidence>
<reference evidence="12 13" key="1">
    <citation type="journal article" date="2018" name="Elife">
        <title>Firefly genomes illuminate parallel origins of bioluminescence in beetles.</title>
        <authorList>
            <person name="Fallon T.R."/>
            <person name="Lower S.E."/>
            <person name="Chang C.H."/>
            <person name="Bessho-Uehara M."/>
            <person name="Martin G.J."/>
            <person name="Bewick A.J."/>
            <person name="Behringer M."/>
            <person name="Debat H.J."/>
            <person name="Wong I."/>
            <person name="Day J.C."/>
            <person name="Suvorov A."/>
            <person name="Silva C.J."/>
            <person name="Stanger-Hall K.F."/>
            <person name="Hall D.W."/>
            <person name="Schmitz R.J."/>
            <person name="Nelson D.R."/>
            <person name="Lewis S.M."/>
            <person name="Shigenobu S."/>
            <person name="Bybee S.M."/>
            <person name="Larracuente A.M."/>
            <person name="Oba Y."/>
            <person name="Weng J.K."/>
        </authorList>
    </citation>
    <scope>NUCLEOTIDE SEQUENCE [LARGE SCALE GENOMIC DNA]</scope>
    <source>
        <strain evidence="12">1611_PpyrPB1</strain>
        <tissue evidence="12">Whole body</tissue>
    </source>
</reference>
<keyword evidence="8 11" id="KW-0560">Oxidoreductase</keyword>
<dbReference type="SUPFAM" id="SSF55035">
    <property type="entry name" value="NAD-binding domain of HMG-CoA reductase"/>
    <property type="match status" value="1"/>
</dbReference>
<dbReference type="Gene3D" id="3.90.770.10">
    <property type="entry name" value="3-hydroxy-3-methylglutaryl-coenzyme A Reductase, Chain A, domain 2"/>
    <property type="match status" value="1"/>
</dbReference>
<keyword evidence="6 11" id="KW-0521">NADP</keyword>
<dbReference type="InterPro" id="IPR023282">
    <property type="entry name" value="HMG_CoA_Rdtase_N"/>
</dbReference>
<evidence type="ECO:0000256" key="6">
    <source>
        <dbReference type="ARBA" id="ARBA00022857"/>
    </source>
</evidence>
<dbReference type="FunFam" id="3.30.70.420:FF:000001">
    <property type="entry name" value="3-hydroxy-3-methylglutaryl coenzyme A reductase"/>
    <property type="match status" value="1"/>
</dbReference>
<dbReference type="Gene3D" id="1.10.3270.10">
    <property type="entry name" value="HMGR, N-terminal domain"/>
    <property type="match status" value="1"/>
</dbReference>
<organism evidence="12 13">
    <name type="scientific">Photinus pyralis</name>
    <name type="common">Common eastern firefly</name>
    <name type="synonym">Lampyris pyralis</name>
    <dbReference type="NCBI Taxonomy" id="7054"/>
    <lineage>
        <taxon>Eukaryota</taxon>
        <taxon>Metazoa</taxon>
        <taxon>Ecdysozoa</taxon>
        <taxon>Arthropoda</taxon>
        <taxon>Hexapoda</taxon>
        <taxon>Insecta</taxon>
        <taxon>Pterygota</taxon>
        <taxon>Neoptera</taxon>
        <taxon>Endopterygota</taxon>
        <taxon>Coleoptera</taxon>
        <taxon>Polyphaga</taxon>
        <taxon>Elateriformia</taxon>
        <taxon>Elateroidea</taxon>
        <taxon>Lampyridae</taxon>
        <taxon>Lampyrinae</taxon>
        <taxon>Photinus</taxon>
    </lineage>
</organism>
<name>A0A5N4AVU2_PHOPY</name>
<dbReference type="Pfam" id="PF00368">
    <property type="entry name" value="HMG-CoA_red"/>
    <property type="match status" value="1"/>
</dbReference>
<dbReference type="GO" id="GO:0005789">
    <property type="term" value="C:endoplasmic reticulum membrane"/>
    <property type="evidence" value="ECO:0007669"/>
    <property type="project" value="UniProtKB-SubCell"/>
</dbReference>
<dbReference type="AlphaFoldDB" id="A0A5N4AVU2"/>
<evidence type="ECO:0000256" key="2">
    <source>
        <dbReference type="ARBA" id="ARBA00005084"/>
    </source>
</evidence>
<dbReference type="FunFam" id="3.90.770.10:FF:000001">
    <property type="entry name" value="3-hydroxy-3-methylglutaryl coenzyme A reductase"/>
    <property type="match status" value="1"/>
</dbReference>
<dbReference type="GO" id="GO:0005778">
    <property type="term" value="C:peroxisomal membrane"/>
    <property type="evidence" value="ECO:0007669"/>
    <property type="project" value="TreeGrafter"/>
</dbReference>
<dbReference type="InParanoid" id="A0A5N4AVU2"/>
<evidence type="ECO:0000256" key="8">
    <source>
        <dbReference type="ARBA" id="ARBA00023002"/>
    </source>
</evidence>
<evidence type="ECO:0000313" key="13">
    <source>
        <dbReference type="Proteomes" id="UP000327044"/>
    </source>
</evidence>
<comment type="similarity">
    <text evidence="3 11">Belongs to the HMG-CoA reductase family.</text>
</comment>
<dbReference type="GO" id="GO:0004420">
    <property type="term" value="F:hydroxymethylglutaryl-CoA reductase (NADPH) activity"/>
    <property type="evidence" value="ECO:0007669"/>
    <property type="project" value="UniProtKB-EC"/>
</dbReference>
<dbReference type="Gene3D" id="3.30.70.420">
    <property type="entry name" value="Hydroxymethylglutaryl-CoA reductase, class I/II, NAD/NADP-binding domain"/>
    <property type="match status" value="1"/>
</dbReference>
<dbReference type="UniPathway" id="UPA00058">
    <property type="reaction ID" value="UER00103"/>
</dbReference>
<evidence type="ECO:0000256" key="4">
    <source>
        <dbReference type="ARBA" id="ARBA00022692"/>
    </source>
</evidence>
<comment type="pathway">
    <text evidence="2 11">Metabolic intermediate biosynthesis; (R)-mevalonate biosynthesis; (R)-mevalonate from acetyl-CoA: step 3/3.</text>
</comment>
<dbReference type="InterPro" id="IPR023074">
    <property type="entry name" value="HMG_CoA_Rdtase_cat_sf"/>
</dbReference>
<keyword evidence="4" id="KW-0812">Transmembrane</keyword>
<dbReference type="SUPFAM" id="SSF56542">
    <property type="entry name" value="Substrate-binding domain of HMG-CoA reductase"/>
    <property type="match status" value="1"/>
</dbReference>
<dbReference type="EMBL" id="VVIM01000003">
    <property type="protein sequence ID" value="KAB0801437.1"/>
    <property type="molecule type" value="Genomic_DNA"/>
</dbReference>
<dbReference type="InterPro" id="IPR023076">
    <property type="entry name" value="HMG_CoA_Rdtase_CS"/>
</dbReference>
<dbReference type="GO" id="GO:0015936">
    <property type="term" value="P:coenzyme A metabolic process"/>
    <property type="evidence" value="ECO:0007669"/>
    <property type="project" value="InterPro"/>
</dbReference>
<comment type="caution">
    <text evidence="12">The sequence shown here is derived from an EMBL/GenBank/DDBJ whole genome shotgun (WGS) entry which is preliminary data.</text>
</comment>
<evidence type="ECO:0000256" key="9">
    <source>
        <dbReference type="ARBA" id="ARBA00023136"/>
    </source>
</evidence>
<dbReference type="PANTHER" id="PTHR10572">
    <property type="entry name" value="3-HYDROXY-3-METHYLGLUTARYL-COENZYME A REDUCTASE"/>
    <property type="match status" value="1"/>
</dbReference>
<sequence>MAKLVLRDNKPTIPEDNMKSFIKDESKTRKIPTFYLDYQENEERFVEDKHVQTDFERIPDTKVYKEPEPRALSECLQIYQINLEASLLTDKEVIMLVMENYISPYRIEKAVDNADRGVRIRRSYLESLKDSSLPLAELPFEHYDYSKVMNACCENVIGYVPIPVGVVGPLSLDERVVYVPMATTEGCLVASVNRGCRALFKSGITTRVVADGMTRGPVVRFPSIKEASEAMKWVEDANNFDLIKEQFDSTSRFARLSKIFIRIAARYLFIRFIATTGDAMGMNMVSKATELSLKMIQVHFPNMDILSISGNFCADKKVAAINWVEGRGKSVVCEAIVPGETVSSVLKTTVQSLVECNFAKNMVGSSVAGSMGGFNAHAANVVTAIFIATGQDPAQNVTSSNCITIMEPHGTYGEDLYISCSMPSLEVGTIGGGTILPAQGACLDILGVKGASPSKPGENSSQLARIVCATVLAGELSLMSALTVGHVVKSHLRYNRSSTAICNDLVNSLKVPF</sequence>
<dbReference type="InterPro" id="IPR009023">
    <property type="entry name" value="HMG_CoA_Rdtase_NAD(P)-bd_sf"/>
</dbReference>
<dbReference type="NCBIfam" id="TIGR00533">
    <property type="entry name" value="HMG_CoA_R_NADP"/>
    <property type="match status" value="1"/>
</dbReference>
<dbReference type="InterPro" id="IPR009029">
    <property type="entry name" value="HMG_CoA_Rdtase_sub-bd_dom_sf"/>
</dbReference>
<dbReference type="PROSITE" id="PS00066">
    <property type="entry name" value="HMG_COA_REDUCTASE_1"/>
    <property type="match status" value="1"/>
</dbReference>
<evidence type="ECO:0000256" key="11">
    <source>
        <dbReference type="RuleBase" id="RU361219"/>
    </source>
</evidence>
<dbReference type="PANTHER" id="PTHR10572:SF24">
    <property type="entry name" value="3-HYDROXY-3-METHYLGLUTARYL-COENZYME A REDUCTASE"/>
    <property type="match status" value="1"/>
</dbReference>
<keyword evidence="5 11" id="KW-0256">Endoplasmic reticulum</keyword>
<keyword evidence="7" id="KW-1133">Transmembrane helix</keyword>
<dbReference type="CDD" id="cd00643">
    <property type="entry name" value="HMG-CoA_reductase_classI"/>
    <property type="match status" value="1"/>
</dbReference>
<dbReference type="PROSITE" id="PS50065">
    <property type="entry name" value="HMG_COA_REDUCTASE_4"/>
    <property type="match status" value="1"/>
</dbReference>
<keyword evidence="13" id="KW-1185">Reference proteome</keyword>
<comment type="subcellular location">
    <subcellularLocation>
        <location evidence="1 11">Endoplasmic reticulum membrane</location>
        <topology evidence="1 11">Multi-pass membrane protein</topology>
    </subcellularLocation>
</comment>
<dbReference type="PRINTS" id="PR00071">
    <property type="entry name" value="HMGCOARDTASE"/>
</dbReference>
<dbReference type="GO" id="GO:0016126">
    <property type="term" value="P:sterol biosynthetic process"/>
    <property type="evidence" value="ECO:0007669"/>
    <property type="project" value="TreeGrafter"/>
</dbReference>
<evidence type="ECO:0000256" key="10">
    <source>
        <dbReference type="ARBA" id="ARBA00023229"/>
    </source>
</evidence>
<dbReference type="InterPro" id="IPR004554">
    <property type="entry name" value="HMG_CoA_Rdtase_eu_arc"/>
</dbReference>
<dbReference type="Proteomes" id="UP000327044">
    <property type="component" value="Unassembled WGS sequence"/>
</dbReference>
<evidence type="ECO:0000313" key="12">
    <source>
        <dbReference type="EMBL" id="KAB0801437.1"/>
    </source>
</evidence>
<comment type="catalytic activity">
    <reaction evidence="11">
        <text>(R)-mevalonate + 2 NADP(+) + CoA = (3S)-3-hydroxy-3-methylglutaryl-CoA + 2 NADPH + 2 H(+)</text>
        <dbReference type="Rhea" id="RHEA:15989"/>
        <dbReference type="ChEBI" id="CHEBI:15378"/>
        <dbReference type="ChEBI" id="CHEBI:36464"/>
        <dbReference type="ChEBI" id="CHEBI:43074"/>
        <dbReference type="ChEBI" id="CHEBI:57287"/>
        <dbReference type="ChEBI" id="CHEBI:57783"/>
        <dbReference type="ChEBI" id="CHEBI:58349"/>
        <dbReference type="EC" id="1.1.1.34"/>
    </reaction>
</comment>
<dbReference type="GO" id="GO:0008299">
    <property type="term" value="P:isoprenoid biosynthetic process"/>
    <property type="evidence" value="ECO:0007669"/>
    <property type="project" value="UniProtKB-KW"/>
</dbReference>
<dbReference type="EC" id="1.1.1.34" evidence="11"/>
<evidence type="ECO:0000256" key="5">
    <source>
        <dbReference type="ARBA" id="ARBA00022824"/>
    </source>
</evidence>
<dbReference type="InterPro" id="IPR002202">
    <property type="entry name" value="HMG_CoA_Rdtase"/>
</dbReference>